<accession>A0A1M5DSQ4</accession>
<keyword evidence="2" id="KW-1185">Reference proteome</keyword>
<organism evidence="1 2">
    <name type="scientific">Desulfofundulus australicus DSM 11792</name>
    <dbReference type="NCBI Taxonomy" id="1121425"/>
    <lineage>
        <taxon>Bacteria</taxon>
        <taxon>Bacillati</taxon>
        <taxon>Bacillota</taxon>
        <taxon>Clostridia</taxon>
        <taxon>Eubacteriales</taxon>
        <taxon>Peptococcaceae</taxon>
        <taxon>Desulfofundulus</taxon>
    </lineage>
</organism>
<evidence type="ECO:0000313" key="2">
    <source>
        <dbReference type="Proteomes" id="UP000184196"/>
    </source>
</evidence>
<name>A0A1M5DSQ4_9FIRM</name>
<sequence length="64" mass="7331">MLYREGPAFPIVSPPACLSNYLFGRHALCGRNAGKLLMIFAFFFTDKLEEFVQITFELLENKLT</sequence>
<protein>
    <submittedName>
        <fullName evidence="1">Uncharacterized protein</fullName>
    </submittedName>
</protein>
<evidence type="ECO:0000313" key="1">
    <source>
        <dbReference type="EMBL" id="SHF70013.1"/>
    </source>
</evidence>
<dbReference type="Proteomes" id="UP000184196">
    <property type="component" value="Unassembled WGS sequence"/>
</dbReference>
<gene>
    <name evidence="1" type="ORF">SAMN02745218_02911</name>
</gene>
<dbReference type="EMBL" id="FQUW01000055">
    <property type="protein sequence ID" value="SHF70013.1"/>
    <property type="molecule type" value="Genomic_DNA"/>
</dbReference>
<reference evidence="2" key="1">
    <citation type="submission" date="2016-11" db="EMBL/GenBank/DDBJ databases">
        <authorList>
            <person name="Varghese N."/>
            <person name="Submissions S."/>
        </authorList>
    </citation>
    <scope>NUCLEOTIDE SEQUENCE [LARGE SCALE GENOMIC DNA]</scope>
    <source>
        <strain evidence="2">DSM 11792</strain>
    </source>
</reference>
<dbReference type="AlphaFoldDB" id="A0A1M5DSQ4"/>
<proteinExistence type="predicted"/>